<accession>A0A6J4VC86</accession>
<feature type="transmembrane region" description="Helical" evidence="1">
    <location>
        <begin position="45"/>
        <end position="63"/>
    </location>
</feature>
<feature type="transmembrane region" description="Helical" evidence="1">
    <location>
        <begin position="12"/>
        <end position="33"/>
    </location>
</feature>
<dbReference type="Pfam" id="PF03334">
    <property type="entry name" value="PhaG_MnhG_YufB"/>
    <property type="match status" value="1"/>
</dbReference>
<dbReference type="AlphaFoldDB" id="A0A6J4VC86"/>
<protein>
    <submittedName>
        <fullName evidence="2">Na(+) H(+) antiporter subunit G</fullName>
    </submittedName>
</protein>
<proteinExistence type="predicted"/>
<dbReference type="EMBL" id="CADCWG010000295">
    <property type="protein sequence ID" value="CAA9574977.1"/>
    <property type="molecule type" value="Genomic_DNA"/>
</dbReference>
<keyword evidence="1" id="KW-1133">Transmembrane helix</keyword>
<dbReference type="PANTHER" id="PTHR34703:SF1">
    <property type="entry name" value="ANTIPORTER SUBUNIT MNHG2-RELATED"/>
    <property type="match status" value="1"/>
</dbReference>
<organism evidence="2">
    <name type="scientific">uncultured Thermomicrobiales bacterium</name>
    <dbReference type="NCBI Taxonomy" id="1645740"/>
    <lineage>
        <taxon>Bacteria</taxon>
        <taxon>Pseudomonadati</taxon>
        <taxon>Thermomicrobiota</taxon>
        <taxon>Thermomicrobia</taxon>
        <taxon>Thermomicrobiales</taxon>
        <taxon>environmental samples</taxon>
    </lineage>
</organism>
<feature type="transmembrane region" description="Helical" evidence="1">
    <location>
        <begin position="69"/>
        <end position="92"/>
    </location>
</feature>
<gene>
    <name evidence="2" type="ORF">AVDCRST_MAG49-4062</name>
</gene>
<keyword evidence="1" id="KW-0472">Membrane</keyword>
<dbReference type="PANTHER" id="PTHR34703">
    <property type="entry name" value="ANTIPORTER SUBUNIT MNHG2-RELATED"/>
    <property type="match status" value="1"/>
</dbReference>
<dbReference type="GO" id="GO:0015385">
    <property type="term" value="F:sodium:proton antiporter activity"/>
    <property type="evidence" value="ECO:0007669"/>
    <property type="project" value="TreeGrafter"/>
</dbReference>
<name>A0A6J4VC86_9BACT</name>
<dbReference type="InterPro" id="IPR005133">
    <property type="entry name" value="PhaG_MnhG_YufB"/>
</dbReference>
<keyword evidence="1" id="KW-0812">Transmembrane</keyword>
<reference evidence="2" key="1">
    <citation type="submission" date="2020-02" db="EMBL/GenBank/DDBJ databases">
        <authorList>
            <person name="Meier V. D."/>
        </authorList>
    </citation>
    <scope>NUCLEOTIDE SEQUENCE</scope>
    <source>
        <strain evidence="2">AVDCRST_MAG49</strain>
    </source>
</reference>
<dbReference type="NCBIfam" id="TIGR01300">
    <property type="entry name" value="CPA3_mnhG_phaG"/>
    <property type="match status" value="1"/>
</dbReference>
<evidence type="ECO:0000313" key="2">
    <source>
        <dbReference type="EMBL" id="CAA9574977.1"/>
    </source>
</evidence>
<sequence>MTILGGIGAIGPWLADALVVLGVAVMTIGVYGVIRMPDLYTKLHAASKAVVLGAIAIAAASVVTGEAAIIARVVLISAVLLLTTPVASHVIGRGAYLEGEHMETPGSVDESGHHLADEALPESPAG</sequence>
<evidence type="ECO:0000256" key="1">
    <source>
        <dbReference type="SAM" id="Phobius"/>
    </source>
</evidence>